<gene>
    <name evidence="1" type="ORF">QCA50_003140</name>
</gene>
<protein>
    <submittedName>
        <fullName evidence="1">Uncharacterized protein</fullName>
    </submittedName>
</protein>
<dbReference type="EMBL" id="JASBNA010000003">
    <property type="protein sequence ID" value="KAK7693571.1"/>
    <property type="molecule type" value="Genomic_DNA"/>
</dbReference>
<keyword evidence="2" id="KW-1185">Reference proteome</keyword>
<evidence type="ECO:0000313" key="2">
    <source>
        <dbReference type="Proteomes" id="UP001385951"/>
    </source>
</evidence>
<accession>A0AAW0GVK3</accession>
<name>A0AAW0GVK3_9APHY</name>
<evidence type="ECO:0000313" key="1">
    <source>
        <dbReference type="EMBL" id="KAK7693571.1"/>
    </source>
</evidence>
<dbReference type="Proteomes" id="UP001385951">
    <property type="component" value="Unassembled WGS sequence"/>
</dbReference>
<sequence length="83" mass="9346">MCKNVIDGRYHTICQHFTPMSTRQQDCRNNACLFSSTHAPGCKHKGPCIRMMEPPQRNPIRISDTRCEGCVMRGPEGVLGRSP</sequence>
<organism evidence="1 2">
    <name type="scientific">Cerrena zonata</name>
    <dbReference type="NCBI Taxonomy" id="2478898"/>
    <lineage>
        <taxon>Eukaryota</taxon>
        <taxon>Fungi</taxon>
        <taxon>Dikarya</taxon>
        <taxon>Basidiomycota</taxon>
        <taxon>Agaricomycotina</taxon>
        <taxon>Agaricomycetes</taxon>
        <taxon>Polyporales</taxon>
        <taxon>Cerrenaceae</taxon>
        <taxon>Cerrena</taxon>
    </lineage>
</organism>
<comment type="caution">
    <text evidence="1">The sequence shown here is derived from an EMBL/GenBank/DDBJ whole genome shotgun (WGS) entry which is preliminary data.</text>
</comment>
<dbReference type="AlphaFoldDB" id="A0AAW0GVK3"/>
<proteinExistence type="predicted"/>
<reference evidence="1 2" key="1">
    <citation type="submission" date="2022-09" db="EMBL/GenBank/DDBJ databases">
        <authorList>
            <person name="Palmer J.M."/>
        </authorList>
    </citation>
    <scope>NUCLEOTIDE SEQUENCE [LARGE SCALE GENOMIC DNA]</scope>
    <source>
        <strain evidence="1 2">DSM 7382</strain>
    </source>
</reference>